<dbReference type="AlphaFoldDB" id="A0A2W5VAD6"/>
<gene>
    <name evidence="1" type="ORF">DI536_00565</name>
</gene>
<proteinExistence type="predicted"/>
<evidence type="ECO:0000313" key="1">
    <source>
        <dbReference type="EMBL" id="PZR18408.1"/>
    </source>
</evidence>
<sequence>MIISPVVRSRLWWGPLHRATAAIQIHRLGRAHGTTVLRVDLEHAVERLLVERILVCGEGHDDVLPDTFLSAVAAVERELSAMRAERRPRVDAVWLNRTRNQFSVMRAGESAPRFVAAFEDPMLEALLRPPAQWAPQ</sequence>
<accession>A0A2W5VAD6</accession>
<evidence type="ECO:0000313" key="2">
    <source>
        <dbReference type="Proteomes" id="UP000249061"/>
    </source>
</evidence>
<protein>
    <submittedName>
        <fullName evidence="1">Uncharacterized protein</fullName>
    </submittedName>
</protein>
<dbReference type="EMBL" id="QFQP01000001">
    <property type="protein sequence ID" value="PZR18408.1"/>
    <property type="molecule type" value="Genomic_DNA"/>
</dbReference>
<comment type="caution">
    <text evidence="1">The sequence shown here is derived from an EMBL/GenBank/DDBJ whole genome shotgun (WGS) entry which is preliminary data.</text>
</comment>
<reference evidence="1 2" key="1">
    <citation type="submission" date="2017-08" db="EMBL/GenBank/DDBJ databases">
        <title>Infants hospitalized years apart are colonized by the same room-sourced microbial strains.</title>
        <authorList>
            <person name="Brooks B."/>
            <person name="Olm M.R."/>
            <person name="Firek B.A."/>
            <person name="Baker R."/>
            <person name="Thomas B.C."/>
            <person name="Morowitz M.J."/>
            <person name="Banfield J.F."/>
        </authorList>
    </citation>
    <scope>NUCLEOTIDE SEQUENCE [LARGE SCALE GENOMIC DNA]</scope>
    <source>
        <strain evidence="1">S2_003_000_R2_14</strain>
    </source>
</reference>
<organism evidence="1 2">
    <name type="scientific">Archangium gephyra</name>
    <dbReference type="NCBI Taxonomy" id="48"/>
    <lineage>
        <taxon>Bacteria</taxon>
        <taxon>Pseudomonadati</taxon>
        <taxon>Myxococcota</taxon>
        <taxon>Myxococcia</taxon>
        <taxon>Myxococcales</taxon>
        <taxon>Cystobacterineae</taxon>
        <taxon>Archangiaceae</taxon>
        <taxon>Archangium</taxon>
    </lineage>
</organism>
<dbReference type="Proteomes" id="UP000249061">
    <property type="component" value="Unassembled WGS sequence"/>
</dbReference>
<name>A0A2W5VAD6_9BACT</name>